<dbReference type="EMBL" id="RRCH01000003">
    <property type="protein sequence ID" value="RRJ33810.1"/>
    <property type="molecule type" value="Genomic_DNA"/>
</dbReference>
<accession>A0A3P3RLT9</accession>
<evidence type="ECO:0000313" key="2">
    <source>
        <dbReference type="EMBL" id="RRJ33810.1"/>
    </source>
</evidence>
<evidence type="ECO:0000256" key="1">
    <source>
        <dbReference type="SAM" id="Phobius"/>
    </source>
</evidence>
<dbReference type="RefSeq" id="WP_124953677.1">
    <property type="nucleotide sequence ID" value="NZ_RRCH01000003.1"/>
</dbReference>
<evidence type="ECO:0000313" key="3">
    <source>
        <dbReference type="Proteomes" id="UP000282322"/>
    </source>
</evidence>
<name>A0A3P3RLT9_9EURY</name>
<sequence>MSTQLKAIIPYAAGFSGFVILAFIAFAFLEGTMRWLVLAIGVSDAVITPIVLKKAIETDTS</sequence>
<protein>
    <submittedName>
        <fullName evidence="2">Uncharacterized protein</fullName>
    </submittedName>
</protein>
<dbReference type="Proteomes" id="UP000282322">
    <property type="component" value="Unassembled WGS sequence"/>
</dbReference>
<keyword evidence="3" id="KW-1185">Reference proteome</keyword>
<proteinExistence type="predicted"/>
<keyword evidence="1" id="KW-0812">Transmembrane</keyword>
<gene>
    <name evidence="2" type="ORF">EIK79_03230</name>
</gene>
<reference evidence="2 3" key="1">
    <citation type="submission" date="2018-11" db="EMBL/GenBank/DDBJ databases">
        <title>Taxonoimc description of Halomarina strain SPP-AMP-1.</title>
        <authorList>
            <person name="Pal Y."/>
            <person name="Srinivasana K."/>
            <person name="Verma A."/>
            <person name="Kumar P."/>
        </authorList>
    </citation>
    <scope>NUCLEOTIDE SEQUENCE [LARGE SCALE GENOMIC DNA]</scope>
    <source>
        <strain evidence="2 3">SPP-AMP-1</strain>
    </source>
</reference>
<comment type="caution">
    <text evidence="2">The sequence shown here is derived from an EMBL/GenBank/DDBJ whole genome shotgun (WGS) entry which is preliminary data.</text>
</comment>
<keyword evidence="1" id="KW-1133">Transmembrane helix</keyword>
<organism evidence="2 3">
    <name type="scientific">Halocatena pleomorpha</name>
    <dbReference type="NCBI Taxonomy" id="1785090"/>
    <lineage>
        <taxon>Archaea</taxon>
        <taxon>Methanobacteriati</taxon>
        <taxon>Methanobacteriota</taxon>
        <taxon>Stenosarchaea group</taxon>
        <taxon>Halobacteria</taxon>
        <taxon>Halobacteriales</taxon>
        <taxon>Natronomonadaceae</taxon>
        <taxon>Halocatena</taxon>
    </lineage>
</organism>
<feature type="transmembrane region" description="Helical" evidence="1">
    <location>
        <begin position="7"/>
        <end position="29"/>
    </location>
</feature>
<dbReference type="AlphaFoldDB" id="A0A3P3RLT9"/>
<feature type="transmembrane region" description="Helical" evidence="1">
    <location>
        <begin position="35"/>
        <end position="52"/>
    </location>
</feature>
<keyword evidence="1" id="KW-0472">Membrane</keyword>